<feature type="compositionally biased region" description="Basic and acidic residues" evidence="1">
    <location>
        <begin position="359"/>
        <end position="375"/>
    </location>
</feature>
<evidence type="ECO:0000313" key="2">
    <source>
        <dbReference type="EMBL" id="KAJ5113351.1"/>
    </source>
</evidence>
<dbReference type="EMBL" id="JAPQKH010000002">
    <property type="protein sequence ID" value="KAJ5113351.1"/>
    <property type="molecule type" value="Genomic_DNA"/>
</dbReference>
<evidence type="ECO:0000313" key="3">
    <source>
        <dbReference type="Proteomes" id="UP001149165"/>
    </source>
</evidence>
<reference evidence="2" key="1">
    <citation type="submission" date="2022-11" db="EMBL/GenBank/DDBJ databases">
        <authorList>
            <person name="Petersen C."/>
        </authorList>
    </citation>
    <scope>NUCLEOTIDE SEQUENCE</scope>
    <source>
        <strain evidence="2">IBT 30069</strain>
    </source>
</reference>
<gene>
    <name evidence="2" type="ORF">N7456_001885</name>
</gene>
<evidence type="ECO:0000256" key="1">
    <source>
        <dbReference type="SAM" id="MobiDB-lite"/>
    </source>
</evidence>
<reference evidence="2" key="2">
    <citation type="journal article" date="2023" name="IMA Fungus">
        <title>Comparative genomic study of the Penicillium genus elucidates a diverse pangenome and 15 lateral gene transfer events.</title>
        <authorList>
            <person name="Petersen C."/>
            <person name="Sorensen T."/>
            <person name="Nielsen M.R."/>
            <person name="Sondergaard T.E."/>
            <person name="Sorensen J.L."/>
            <person name="Fitzpatrick D.A."/>
            <person name="Frisvad J.C."/>
            <person name="Nielsen K.L."/>
        </authorList>
    </citation>
    <scope>NUCLEOTIDE SEQUENCE</scope>
    <source>
        <strain evidence="2">IBT 30069</strain>
    </source>
</reference>
<sequence length="450" mass="52997">MSGISPRLRAQMQKVPEFQEPVIYSTDKNAFKTFHRRVAATLSMLRVHNNARIWKHILTKLSDDHVFHFMCVGTPYRVKALLDRPHPPTFEELNDLQSDWQEVHNPGVYLKMLKVDTERHPQFDPHHVYVGSGIRSPGGMAKRKEEHLDPLLRKQLSKLQKEIVETNPVITWGTLFLLEKARGTMVMQNKLKCLVAEAILSTMLCAYAPRLDAKNEHLNSFIFDSDQVNWTGVLSHCPFNESTHIDWPRWYLKAIKDGLIVLNTDSTDTEARAPYVVRQDIRSTQDRPFETEEEAHDREYQRRCYEERMNVWDPEDLKDARARATELQRIRRNARTPYQIERDRKIHRERQRRKAAARTPDENEANKKYYREKFRGIRANETAADKKKASDRSKKEWAEKSPEEKAAISQRQKEYRQTLSEVQRARALEKLKARELRYAEERKLKKASKS</sequence>
<protein>
    <submittedName>
        <fullName evidence="2">Uncharacterized protein</fullName>
    </submittedName>
</protein>
<dbReference type="AlphaFoldDB" id="A0A9W9G754"/>
<organism evidence="2 3">
    <name type="scientific">Penicillium angulare</name>
    <dbReference type="NCBI Taxonomy" id="116970"/>
    <lineage>
        <taxon>Eukaryota</taxon>
        <taxon>Fungi</taxon>
        <taxon>Dikarya</taxon>
        <taxon>Ascomycota</taxon>
        <taxon>Pezizomycotina</taxon>
        <taxon>Eurotiomycetes</taxon>
        <taxon>Eurotiomycetidae</taxon>
        <taxon>Eurotiales</taxon>
        <taxon>Aspergillaceae</taxon>
        <taxon>Penicillium</taxon>
    </lineage>
</organism>
<feature type="region of interest" description="Disordered" evidence="1">
    <location>
        <begin position="333"/>
        <end position="417"/>
    </location>
</feature>
<feature type="compositionally biased region" description="Basic residues" evidence="1">
    <location>
        <begin position="347"/>
        <end position="356"/>
    </location>
</feature>
<accession>A0A9W9G754</accession>
<name>A0A9W9G754_9EURO</name>
<keyword evidence="3" id="KW-1185">Reference proteome</keyword>
<comment type="caution">
    <text evidence="2">The sequence shown here is derived from an EMBL/GenBank/DDBJ whole genome shotgun (WGS) entry which is preliminary data.</text>
</comment>
<feature type="compositionally biased region" description="Basic and acidic residues" evidence="1">
    <location>
        <begin position="383"/>
        <end position="416"/>
    </location>
</feature>
<proteinExistence type="predicted"/>
<dbReference type="Proteomes" id="UP001149165">
    <property type="component" value="Unassembled WGS sequence"/>
</dbReference>